<gene>
    <name evidence="1" type="ORF">L3X38_000076</name>
</gene>
<evidence type="ECO:0000313" key="2">
    <source>
        <dbReference type="Proteomes" id="UP001054821"/>
    </source>
</evidence>
<keyword evidence="2" id="KW-1185">Reference proteome</keyword>
<dbReference type="Proteomes" id="UP001054821">
    <property type="component" value="Unassembled WGS sequence"/>
</dbReference>
<organism evidence="1 2">
    <name type="scientific">Prunus dulcis</name>
    <name type="common">Almond</name>
    <name type="synonym">Amygdalus dulcis</name>
    <dbReference type="NCBI Taxonomy" id="3755"/>
    <lineage>
        <taxon>Eukaryota</taxon>
        <taxon>Viridiplantae</taxon>
        <taxon>Streptophyta</taxon>
        <taxon>Embryophyta</taxon>
        <taxon>Tracheophyta</taxon>
        <taxon>Spermatophyta</taxon>
        <taxon>Magnoliopsida</taxon>
        <taxon>eudicotyledons</taxon>
        <taxon>Gunneridae</taxon>
        <taxon>Pentapetalae</taxon>
        <taxon>rosids</taxon>
        <taxon>fabids</taxon>
        <taxon>Rosales</taxon>
        <taxon>Rosaceae</taxon>
        <taxon>Amygdaloideae</taxon>
        <taxon>Amygdaleae</taxon>
        <taxon>Prunus</taxon>
    </lineage>
</organism>
<dbReference type="AlphaFoldDB" id="A0AAD4YJD9"/>
<dbReference type="EMBL" id="JAJFAZ020000028">
    <property type="protein sequence ID" value="KAI5311335.1"/>
    <property type="molecule type" value="Genomic_DNA"/>
</dbReference>
<comment type="caution">
    <text evidence="1">The sequence shown here is derived from an EMBL/GenBank/DDBJ whole genome shotgun (WGS) entry which is preliminary data.</text>
</comment>
<proteinExistence type="predicted"/>
<accession>A0AAD4YJD9</accession>
<sequence>MCNVENKSPIELQAQGVEEKYYLKDTATVQDFITQPKWKGNKNGGLYYIYLFGSRSMPKRCKATRRNQVCA</sequence>
<reference evidence="1 2" key="1">
    <citation type="journal article" date="2022" name="G3 (Bethesda)">
        <title>Whole-genome sequence and methylome profiling of the almond [Prunus dulcis (Mill.) D.A. Webb] cultivar 'Nonpareil'.</title>
        <authorList>
            <person name="D'Amico-Willman K.M."/>
            <person name="Ouma W.Z."/>
            <person name="Meulia T."/>
            <person name="Sideli G.M."/>
            <person name="Gradziel T.M."/>
            <person name="Fresnedo-Ramirez J."/>
        </authorList>
    </citation>
    <scope>NUCLEOTIDE SEQUENCE [LARGE SCALE GENOMIC DNA]</scope>
    <source>
        <strain evidence="1">Clone GOH B32 T37-40</strain>
    </source>
</reference>
<protein>
    <submittedName>
        <fullName evidence="1">Uncharacterized protein</fullName>
    </submittedName>
</protein>
<name>A0AAD4YJD9_PRUDU</name>
<evidence type="ECO:0000313" key="1">
    <source>
        <dbReference type="EMBL" id="KAI5311335.1"/>
    </source>
</evidence>